<reference evidence="1" key="1">
    <citation type="submission" date="2021-06" db="EMBL/GenBank/DDBJ databases">
        <authorList>
            <person name="Kallberg Y."/>
            <person name="Tangrot J."/>
            <person name="Rosling A."/>
        </authorList>
    </citation>
    <scope>NUCLEOTIDE SEQUENCE</scope>
    <source>
        <strain evidence="1">MA461A</strain>
    </source>
</reference>
<gene>
    <name evidence="1" type="ORF">RPERSI_LOCUS23243</name>
</gene>
<dbReference type="Proteomes" id="UP000789920">
    <property type="component" value="Unassembled WGS sequence"/>
</dbReference>
<evidence type="ECO:0000313" key="2">
    <source>
        <dbReference type="Proteomes" id="UP000789920"/>
    </source>
</evidence>
<accession>A0ACA9RUH9</accession>
<organism evidence="1 2">
    <name type="scientific">Racocetra persica</name>
    <dbReference type="NCBI Taxonomy" id="160502"/>
    <lineage>
        <taxon>Eukaryota</taxon>
        <taxon>Fungi</taxon>
        <taxon>Fungi incertae sedis</taxon>
        <taxon>Mucoromycota</taxon>
        <taxon>Glomeromycotina</taxon>
        <taxon>Glomeromycetes</taxon>
        <taxon>Diversisporales</taxon>
        <taxon>Gigasporaceae</taxon>
        <taxon>Racocetra</taxon>
    </lineage>
</organism>
<protein>
    <submittedName>
        <fullName evidence="1">27672_t:CDS:1</fullName>
    </submittedName>
</protein>
<feature type="non-terminal residue" evidence="1">
    <location>
        <position position="170"/>
    </location>
</feature>
<proteinExistence type="predicted"/>
<evidence type="ECO:0000313" key="1">
    <source>
        <dbReference type="EMBL" id="CAG8811147.1"/>
    </source>
</evidence>
<feature type="non-terminal residue" evidence="1">
    <location>
        <position position="1"/>
    </location>
</feature>
<dbReference type="EMBL" id="CAJVQC010072038">
    <property type="protein sequence ID" value="CAG8811147.1"/>
    <property type="molecule type" value="Genomic_DNA"/>
</dbReference>
<comment type="caution">
    <text evidence="1">The sequence shown here is derived from an EMBL/GenBank/DDBJ whole genome shotgun (WGS) entry which is preliminary data.</text>
</comment>
<name>A0ACA9RUH9_9GLOM</name>
<sequence length="170" mass="19012">LREIEAMCTSMDLSQEVIDTTKQLYKRTVEEKVMRGKNKIAFYAACIYIACRINKVARSFKEISASTQVSKKHLARAVKNLVATFELNMGLMKSEDLMTRFCNRLGLSHEIERTCSKISQRIEELGFLTGRTQNTIAAATIHFVASIRNISVSIENIACVSGMAVPSIKS</sequence>
<keyword evidence="2" id="KW-1185">Reference proteome</keyword>